<keyword evidence="1 3" id="KW-0547">Nucleotide-binding</keyword>
<evidence type="ECO:0000313" key="5">
    <source>
        <dbReference type="Proteomes" id="UP000236416"/>
    </source>
</evidence>
<comment type="similarity">
    <text evidence="2 3">Belongs to the YajQ family.</text>
</comment>
<evidence type="ECO:0000313" key="4">
    <source>
        <dbReference type="EMBL" id="POA98425.1"/>
    </source>
</evidence>
<keyword evidence="5" id="KW-1185">Reference proteome</keyword>
<dbReference type="CDD" id="cd11740">
    <property type="entry name" value="YajQ_like"/>
    <property type="match status" value="1"/>
</dbReference>
<dbReference type="PANTHER" id="PTHR30476:SF0">
    <property type="entry name" value="UPF0234 PROTEIN YAJQ"/>
    <property type="match status" value="1"/>
</dbReference>
<dbReference type="NCBIfam" id="NF003819">
    <property type="entry name" value="PRK05412.1"/>
    <property type="match status" value="1"/>
</dbReference>
<evidence type="ECO:0000256" key="3">
    <source>
        <dbReference type="HAMAP-Rule" id="MF_00632"/>
    </source>
</evidence>
<dbReference type="GO" id="GO:0005829">
    <property type="term" value="C:cytosol"/>
    <property type="evidence" value="ECO:0007669"/>
    <property type="project" value="TreeGrafter"/>
</dbReference>
<dbReference type="EMBL" id="PPTF01000058">
    <property type="protein sequence ID" value="POA98425.1"/>
    <property type="molecule type" value="Genomic_DNA"/>
</dbReference>
<dbReference type="InterPro" id="IPR007551">
    <property type="entry name" value="YajQ/Smlt4090-like"/>
</dbReference>
<evidence type="ECO:0000256" key="2">
    <source>
        <dbReference type="ARBA" id="ARBA00093450"/>
    </source>
</evidence>
<reference evidence="4 5" key="1">
    <citation type="submission" date="2018-01" db="EMBL/GenBank/DDBJ databases">
        <title>Genomic Sequence of Chromobacterium MWU13-2610 from wild cranberry bogs within the Cape Cod National Seashore.</title>
        <authorList>
            <person name="O'Hara-Hanley K."/>
            <person name="Soby S."/>
            <person name="Harrison A."/>
        </authorList>
    </citation>
    <scope>NUCLEOTIDE SEQUENCE [LARGE SCALE GENOMIC DNA]</scope>
    <source>
        <strain evidence="4 5">MWU13-2610</strain>
    </source>
</reference>
<name>A0A2K4MNS4_9NEIS</name>
<dbReference type="Proteomes" id="UP000236416">
    <property type="component" value="Unassembled WGS sequence"/>
</dbReference>
<sequence length="166" mass="18629">MPSFDVVSEVNKVEVRNALDQANKEVSTRYDFKGSDARIEFNDKEVTLYADTEFQLDQVNDILVNKLSKRAVDVRSLDYGKLEKVSGNKVKKVLKIKEGLDSDLAKKIVKLLKDSKMKVQASIQGEAVRVSGAKRDVLQEAIALLKKDIANDLENGAPLQFNNFRD</sequence>
<dbReference type="GO" id="GO:0000166">
    <property type="term" value="F:nucleotide binding"/>
    <property type="evidence" value="ECO:0007669"/>
    <property type="project" value="UniProtKB-UniRule"/>
</dbReference>
<dbReference type="HAMAP" id="MF_00632">
    <property type="entry name" value="UPF0234"/>
    <property type="match status" value="1"/>
</dbReference>
<dbReference type="InterPro" id="IPR035570">
    <property type="entry name" value="UPF0234_N"/>
</dbReference>
<dbReference type="PANTHER" id="PTHR30476">
    <property type="entry name" value="UPF0234 PROTEIN YAJQ"/>
    <property type="match status" value="1"/>
</dbReference>
<dbReference type="InterPro" id="IPR035571">
    <property type="entry name" value="UPF0234-like_C"/>
</dbReference>
<protein>
    <recommendedName>
        <fullName evidence="3">Nucleotide-binding protein C2134_11910</fullName>
    </recommendedName>
</protein>
<organism evidence="4 5">
    <name type="scientific">Chromobacterium sinusclupearum</name>
    <dbReference type="NCBI Taxonomy" id="2077146"/>
    <lineage>
        <taxon>Bacteria</taxon>
        <taxon>Pseudomonadati</taxon>
        <taxon>Pseudomonadota</taxon>
        <taxon>Betaproteobacteria</taxon>
        <taxon>Neisseriales</taxon>
        <taxon>Chromobacteriaceae</taxon>
        <taxon>Chromobacterium</taxon>
    </lineage>
</organism>
<proteinExistence type="inferred from homology"/>
<dbReference type="Gene3D" id="3.30.70.860">
    <property type="match status" value="1"/>
</dbReference>
<dbReference type="SUPFAM" id="SSF89963">
    <property type="entry name" value="YajQ-like"/>
    <property type="match status" value="2"/>
</dbReference>
<dbReference type="AlphaFoldDB" id="A0A2K4MNS4"/>
<comment type="caution">
    <text evidence="4">The sequence shown here is derived from an EMBL/GenBank/DDBJ whole genome shotgun (WGS) entry which is preliminary data.</text>
</comment>
<accession>A0A2K4MNS4</accession>
<evidence type="ECO:0000256" key="1">
    <source>
        <dbReference type="ARBA" id="ARBA00022741"/>
    </source>
</evidence>
<dbReference type="InterPro" id="IPR036183">
    <property type="entry name" value="YajQ-like_sf"/>
</dbReference>
<comment type="function">
    <text evidence="3">Nucleotide-binding protein.</text>
</comment>
<dbReference type="Pfam" id="PF04461">
    <property type="entry name" value="YajQ"/>
    <property type="match status" value="1"/>
</dbReference>
<dbReference type="RefSeq" id="WP_103320314.1">
    <property type="nucleotide sequence ID" value="NZ_PPTF01000058.1"/>
</dbReference>
<dbReference type="Gene3D" id="3.30.70.990">
    <property type="entry name" value="YajQ-like, domain 2"/>
    <property type="match status" value="1"/>
</dbReference>
<gene>
    <name evidence="4" type="ORF">C2134_11910</name>
</gene>